<feature type="non-terminal residue" evidence="1">
    <location>
        <position position="1"/>
    </location>
</feature>
<accession>A0A167GSB3</accession>
<proteinExistence type="predicted"/>
<evidence type="ECO:0008006" key="3">
    <source>
        <dbReference type="Google" id="ProtNLM"/>
    </source>
</evidence>
<gene>
    <name evidence="1" type="ORF">CALVIDRAFT_464477</name>
</gene>
<dbReference type="Proteomes" id="UP000076738">
    <property type="component" value="Unassembled WGS sequence"/>
</dbReference>
<dbReference type="AlphaFoldDB" id="A0A167GSB3"/>
<dbReference type="SUPFAM" id="SSF50630">
    <property type="entry name" value="Acid proteases"/>
    <property type="match status" value="1"/>
</dbReference>
<reference evidence="1 2" key="1">
    <citation type="journal article" date="2016" name="Mol. Biol. Evol.">
        <title>Comparative Genomics of Early-Diverging Mushroom-Forming Fungi Provides Insights into the Origins of Lignocellulose Decay Capabilities.</title>
        <authorList>
            <person name="Nagy L.G."/>
            <person name="Riley R."/>
            <person name="Tritt A."/>
            <person name="Adam C."/>
            <person name="Daum C."/>
            <person name="Floudas D."/>
            <person name="Sun H."/>
            <person name="Yadav J.S."/>
            <person name="Pangilinan J."/>
            <person name="Larsson K.H."/>
            <person name="Matsuura K."/>
            <person name="Barry K."/>
            <person name="Labutti K."/>
            <person name="Kuo R."/>
            <person name="Ohm R.A."/>
            <person name="Bhattacharya S.S."/>
            <person name="Shirouzu T."/>
            <person name="Yoshinaga Y."/>
            <person name="Martin F.M."/>
            <person name="Grigoriev I.V."/>
            <person name="Hibbett D.S."/>
        </authorList>
    </citation>
    <scope>NUCLEOTIDE SEQUENCE [LARGE SCALE GENOMIC DNA]</scope>
    <source>
        <strain evidence="1 2">TUFC12733</strain>
    </source>
</reference>
<name>A0A167GSB3_CALVF</name>
<keyword evidence="2" id="KW-1185">Reference proteome</keyword>
<dbReference type="STRING" id="1330018.A0A167GSB3"/>
<dbReference type="OrthoDB" id="2799149at2759"/>
<dbReference type="Pfam" id="PF08284">
    <property type="entry name" value="RVP_2"/>
    <property type="match status" value="1"/>
</dbReference>
<dbReference type="Gene3D" id="2.40.70.10">
    <property type="entry name" value="Acid Proteases"/>
    <property type="match status" value="1"/>
</dbReference>
<dbReference type="InterPro" id="IPR021109">
    <property type="entry name" value="Peptidase_aspartic_dom_sf"/>
</dbReference>
<evidence type="ECO:0000313" key="2">
    <source>
        <dbReference type="Proteomes" id="UP000076738"/>
    </source>
</evidence>
<protein>
    <recommendedName>
        <fullName evidence="3">Peptidase A2 domain-containing protein</fullName>
    </recommendedName>
</protein>
<feature type="non-terminal residue" evidence="1">
    <location>
        <position position="91"/>
    </location>
</feature>
<dbReference type="EMBL" id="KV417333">
    <property type="protein sequence ID" value="KZO90856.1"/>
    <property type="molecule type" value="Genomic_DNA"/>
</dbReference>
<sequence length="91" mass="9719">VVILINGHRGVALIDTGSTVDLVGSAFADVHRLPKDTLEEPIPLQLAVSGSRSTINYSSTVNFGVAEITGKRRFEISNVDAWDVILGAPFL</sequence>
<dbReference type="CDD" id="cd00303">
    <property type="entry name" value="retropepsin_like"/>
    <property type="match status" value="1"/>
</dbReference>
<evidence type="ECO:0000313" key="1">
    <source>
        <dbReference type="EMBL" id="KZO90856.1"/>
    </source>
</evidence>
<organism evidence="1 2">
    <name type="scientific">Calocera viscosa (strain TUFC12733)</name>
    <dbReference type="NCBI Taxonomy" id="1330018"/>
    <lineage>
        <taxon>Eukaryota</taxon>
        <taxon>Fungi</taxon>
        <taxon>Dikarya</taxon>
        <taxon>Basidiomycota</taxon>
        <taxon>Agaricomycotina</taxon>
        <taxon>Dacrymycetes</taxon>
        <taxon>Dacrymycetales</taxon>
        <taxon>Dacrymycetaceae</taxon>
        <taxon>Calocera</taxon>
    </lineage>
</organism>